<evidence type="ECO:0000256" key="6">
    <source>
        <dbReference type="SAM" id="Phobius"/>
    </source>
</evidence>
<reference evidence="7" key="1">
    <citation type="submission" date="2023-03" db="EMBL/GenBank/DDBJ databases">
        <title>Near-Complete genome sequence of Lipomyces tetrasporous NRRL Y-64009, an oleaginous yeast capable of growing on lignocellulosic hydrolysates.</title>
        <authorList>
            <consortium name="Lawrence Berkeley National Laboratory"/>
            <person name="Jagtap S.S."/>
            <person name="Liu J.-J."/>
            <person name="Walukiewicz H.E."/>
            <person name="Pangilinan J."/>
            <person name="Lipzen A."/>
            <person name="Ahrendt S."/>
            <person name="Koriabine M."/>
            <person name="Cobaugh K."/>
            <person name="Salamov A."/>
            <person name="Yoshinaga Y."/>
            <person name="Ng V."/>
            <person name="Daum C."/>
            <person name="Grigoriev I.V."/>
            <person name="Slininger P.J."/>
            <person name="Dien B.S."/>
            <person name="Jin Y.-S."/>
            <person name="Rao C.V."/>
        </authorList>
    </citation>
    <scope>NUCLEOTIDE SEQUENCE</scope>
    <source>
        <strain evidence="7">NRRL Y-64009</strain>
    </source>
</reference>
<keyword evidence="5 6" id="KW-0472">Membrane</keyword>
<accession>A0AAD7VVL4</accession>
<feature type="transmembrane region" description="Helical" evidence="6">
    <location>
        <begin position="81"/>
        <end position="101"/>
    </location>
</feature>
<feature type="transmembrane region" description="Helical" evidence="6">
    <location>
        <begin position="20"/>
        <end position="39"/>
    </location>
</feature>
<evidence type="ECO:0000313" key="7">
    <source>
        <dbReference type="EMBL" id="KAJ8103613.1"/>
    </source>
</evidence>
<dbReference type="AlphaFoldDB" id="A0AAD7VVL4"/>
<comment type="similarity">
    <text evidence="2">Belongs to the lipid-translocating exporter (LTE) (TC 9.A.26.1) family.</text>
</comment>
<gene>
    <name evidence="7" type="ORF">POJ06DRAFT_242443</name>
</gene>
<dbReference type="Proteomes" id="UP001217417">
    <property type="component" value="Unassembled WGS sequence"/>
</dbReference>
<keyword evidence="8" id="KW-1185">Reference proteome</keyword>
<proteinExistence type="inferred from homology"/>
<dbReference type="GeneID" id="80881390"/>
<keyword evidence="3 6" id="KW-0812">Transmembrane</keyword>
<evidence type="ECO:0000256" key="3">
    <source>
        <dbReference type="ARBA" id="ARBA00022692"/>
    </source>
</evidence>
<evidence type="ECO:0000256" key="2">
    <source>
        <dbReference type="ARBA" id="ARBA00009969"/>
    </source>
</evidence>
<feature type="transmembrane region" description="Helical" evidence="6">
    <location>
        <begin position="232"/>
        <end position="252"/>
    </location>
</feature>
<feature type="transmembrane region" description="Helical" evidence="6">
    <location>
        <begin position="122"/>
        <end position="141"/>
    </location>
</feature>
<comment type="caution">
    <text evidence="7">The sequence shown here is derived from an EMBL/GenBank/DDBJ whole genome shotgun (WGS) entry which is preliminary data.</text>
</comment>
<dbReference type="PANTHER" id="PTHR31465">
    <property type="entry name" value="PROTEIN RTA1-RELATED"/>
    <property type="match status" value="1"/>
</dbReference>
<sequence>MTENNAQESTFEYYRYNPSLAAAIIFVALFGLVTVIHIYRVVRTKTWYFVPFLIGGVFEVIGYIGRILSSRESPNWTMGPYIIQTLFLLLAPALFAASIYMELGRIILLVNGESRSLIKRKWLTKTFVTGDVLSFLMQGGGGGIMTTSLHTGQYVVIGGLVVQLLFFGFFMVTALIFHTRIHRRPTNTSLSVPWSRHQYALYSASILILVRSVFRVIEYAEGNDGFLLRHEYFLYIFDSVLMWGTMALFLVVPPGQLTQMLAEAKWNGTSQSGGLDYEMVVTRERQPDKHV</sequence>
<evidence type="ECO:0000256" key="5">
    <source>
        <dbReference type="ARBA" id="ARBA00023136"/>
    </source>
</evidence>
<protein>
    <submittedName>
        <fullName evidence="7">RTA1 like protein-domain-containing protein</fullName>
    </submittedName>
</protein>
<name>A0AAD7VVL4_9ASCO</name>
<evidence type="ECO:0000313" key="8">
    <source>
        <dbReference type="Proteomes" id="UP001217417"/>
    </source>
</evidence>
<evidence type="ECO:0000256" key="4">
    <source>
        <dbReference type="ARBA" id="ARBA00022989"/>
    </source>
</evidence>
<dbReference type="RefSeq" id="XP_056047063.1">
    <property type="nucleotide sequence ID" value="XM_056186224.1"/>
</dbReference>
<dbReference type="InterPro" id="IPR007568">
    <property type="entry name" value="RTA1"/>
</dbReference>
<dbReference type="PANTHER" id="PTHR31465:SF1">
    <property type="entry name" value="PROTEIN RTA1-RELATED"/>
    <property type="match status" value="1"/>
</dbReference>
<feature type="transmembrane region" description="Helical" evidence="6">
    <location>
        <begin position="46"/>
        <end position="69"/>
    </location>
</feature>
<comment type="subcellular location">
    <subcellularLocation>
        <location evidence="1">Membrane</location>
        <topology evidence="1">Multi-pass membrane protein</topology>
    </subcellularLocation>
</comment>
<feature type="transmembrane region" description="Helical" evidence="6">
    <location>
        <begin position="153"/>
        <end position="178"/>
    </location>
</feature>
<keyword evidence="4 6" id="KW-1133">Transmembrane helix</keyword>
<dbReference type="GO" id="GO:0016020">
    <property type="term" value="C:membrane"/>
    <property type="evidence" value="ECO:0007669"/>
    <property type="project" value="UniProtKB-SubCell"/>
</dbReference>
<organism evidence="7 8">
    <name type="scientific">Lipomyces tetrasporus</name>
    <dbReference type="NCBI Taxonomy" id="54092"/>
    <lineage>
        <taxon>Eukaryota</taxon>
        <taxon>Fungi</taxon>
        <taxon>Dikarya</taxon>
        <taxon>Ascomycota</taxon>
        <taxon>Saccharomycotina</taxon>
        <taxon>Lipomycetes</taxon>
        <taxon>Lipomycetales</taxon>
        <taxon>Lipomycetaceae</taxon>
        <taxon>Lipomyces</taxon>
    </lineage>
</organism>
<dbReference type="EMBL" id="JARPMG010000001">
    <property type="protein sequence ID" value="KAJ8103613.1"/>
    <property type="molecule type" value="Genomic_DNA"/>
</dbReference>
<dbReference type="Pfam" id="PF04479">
    <property type="entry name" value="RTA1"/>
    <property type="match status" value="1"/>
</dbReference>
<feature type="transmembrane region" description="Helical" evidence="6">
    <location>
        <begin position="199"/>
        <end position="217"/>
    </location>
</feature>
<evidence type="ECO:0000256" key="1">
    <source>
        <dbReference type="ARBA" id="ARBA00004141"/>
    </source>
</evidence>